<proteinExistence type="predicted"/>
<dbReference type="STRING" id="442562.Rumeso_04277"/>
<evidence type="ECO:0000313" key="2">
    <source>
        <dbReference type="Proteomes" id="UP000019666"/>
    </source>
</evidence>
<dbReference type="AlphaFoldDB" id="A0A017HIR6"/>
<name>A0A017HIR6_9RHOB</name>
<evidence type="ECO:0000313" key="1">
    <source>
        <dbReference type="EMBL" id="EYD74220.1"/>
    </source>
</evidence>
<accession>A0A017HIR6</accession>
<reference evidence="1 2" key="1">
    <citation type="submission" date="2013-02" db="EMBL/GenBank/DDBJ databases">
        <authorList>
            <person name="Fiebig A."/>
            <person name="Goeker M."/>
            <person name="Klenk H.-P.P."/>
        </authorList>
    </citation>
    <scope>NUCLEOTIDE SEQUENCE [LARGE SCALE GENOMIC DNA]</scope>
    <source>
        <strain evidence="1 2">DSM 19309</strain>
    </source>
</reference>
<keyword evidence="2" id="KW-1185">Reference proteome</keyword>
<dbReference type="RefSeq" id="WP_037283769.1">
    <property type="nucleotide sequence ID" value="NZ_KK088626.1"/>
</dbReference>
<dbReference type="HOGENOM" id="CLU_1293518_0_0_5"/>
<dbReference type="EMBL" id="AOSK01000120">
    <property type="protein sequence ID" value="EYD74220.1"/>
    <property type="molecule type" value="Genomic_DNA"/>
</dbReference>
<sequence>MTDLYHSTGPQDDAGTPLLPETLRLLERLGGMTSEELASLRIEKSRRVASYHARPEPNVPLLKFRIMEADRNLLTFVGQEAAGFEVLQVFCAGFQYHWRSDLSRAFEEQAPLVSRVYGLSDTQELAVDHLVVPVIRKHRVRVVRGWLAFSQDLDTCGEWASQSAGSLFRRTEPARPVRLPARLWDPERRRLHPAGLFRAVNRGWRESREPRRP</sequence>
<gene>
    <name evidence="1" type="ORF">Rumeso_04277</name>
</gene>
<organism evidence="1 2">
    <name type="scientific">Rubellimicrobium mesophilum DSM 19309</name>
    <dbReference type="NCBI Taxonomy" id="442562"/>
    <lineage>
        <taxon>Bacteria</taxon>
        <taxon>Pseudomonadati</taxon>
        <taxon>Pseudomonadota</taxon>
        <taxon>Alphaproteobacteria</taxon>
        <taxon>Rhodobacterales</taxon>
        <taxon>Roseobacteraceae</taxon>
        <taxon>Rubellimicrobium</taxon>
    </lineage>
</organism>
<comment type="caution">
    <text evidence="1">The sequence shown here is derived from an EMBL/GenBank/DDBJ whole genome shotgun (WGS) entry which is preliminary data.</text>
</comment>
<dbReference type="Proteomes" id="UP000019666">
    <property type="component" value="Unassembled WGS sequence"/>
</dbReference>
<protein>
    <submittedName>
        <fullName evidence="1">Uncharacterized protein</fullName>
    </submittedName>
</protein>
<dbReference type="OrthoDB" id="7880316at2"/>